<sequence length="272" mass="26543">MAATTDAEGLRGAAAADGSDSAHRSAAADAAGDGTGRTAGDGTGDGPRDPAGFAEGDAGRGAGQGADGSAAGRAVEDGVDLGTGSGSGSGSGTEPGSGVGGGGRLRAWTVGWATGLAHAVGAAVLLVTELVRDDVGGPGARLPDGVELPGYAAGFPELVSRLQDQFWFRAAGEVRDALGLGEPRAALWAAVCAALVVRLNRYGPPRTQCFLSVAGAVYCVPNAPAAVPQLALAGWALPFAFLLGALAVATPALLHAALDRRRSADEAGPAPG</sequence>
<dbReference type="OrthoDB" id="4303760at2"/>
<accession>A0A4Y3R5Q9</accession>
<keyword evidence="2" id="KW-0812">Transmembrane</keyword>
<feature type="compositionally biased region" description="Gly residues" evidence="1">
    <location>
        <begin position="33"/>
        <end position="45"/>
    </location>
</feature>
<keyword evidence="2" id="KW-0472">Membrane</keyword>
<proteinExistence type="predicted"/>
<dbReference type="EMBL" id="BJMM01000027">
    <property type="protein sequence ID" value="GEB52133.1"/>
    <property type="molecule type" value="Genomic_DNA"/>
</dbReference>
<gene>
    <name evidence="3" type="ORF">SCA03_46840</name>
</gene>
<comment type="caution">
    <text evidence="3">The sequence shown here is derived from an EMBL/GenBank/DDBJ whole genome shotgun (WGS) entry which is preliminary data.</text>
</comment>
<reference evidence="3 4" key="1">
    <citation type="submission" date="2019-06" db="EMBL/GenBank/DDBJ databases">
        <title>Whole genome shotgun sequence of Streptomyces cacaoi subsp. cacaoi NBRC 12748.</title>
        <authorList>
            <person name="Hosoyama A."/>
            <person name="Uohara A."/>
            <person name="Ohji S."/>
            <person name="Ichikawa N."/>
        </authorList>
    </citation>
    <scope>NUCLEOTIDE SEQUENCE [LARGE SCALE GENOMIC DNA]</scope>
    <source>
        <strain evidence="3 4">NBRC 12748</strain>
    </source>
</reference>
<name>A0A4Y3R5Q9_STRCI</name>
<evidence type="ECO:0000256" key="2">
    <source>
        <dbReference type="SAM" id="Phobius"/>
    </source>
</evidence>
<evidence type="ECO:0000256" key="1">
    <source>
        <dbReference type="SAM" id="MobiDB-lite"/>
    </source>
</evidence>
<dbReference type="AlphaFoldDB" id="A0A4Y3R5Q9"/>
<feature type="compositionally biased region" description="Gly residues" evidence="1">
    <location>
        <begin position="81"/>
        <end position="101"/>
    </location>
</feature>
<dbReference type="RefSeq" id="WP_141275626.1">
    <property type="nucleotide sequence ID" value="NZ_BJMM01000027.1"/>
</dbReference>
<dbReference type="Proteomes" id="UP000319210">
    <property type="component" value="Unassembled WGS sequence"/>
</dbReference>
<evidence type="ECO:0000313" key="4">
    <source>
        <dbReference type="Proteomes" id="UP000319210"/>
    </source>
</evidence>
<keyword evidence="2" id="KW-1133">Transmembrane helix</keyword>
<evidence type="ECO:0000313" key="3">
    <source>
        <dbReference type="EMBL" id="GEB52133.1"/>
    </source>
</evidence>
<keyword evidence="4" id="KW-1185">Reference proteome</keyword>
<feature type="compositionally biased region" description="Low complexity" evidence="1">
    <location>
        <begin position="12"/>
        <end position="32"/>
    </location>
</feature>
<protein>
    <submittedName>
        <fullName evidence="3">Uncharacterized protein</fullName>
    </submittedName>
</protein>
<feature type="region of interest" description="Disordered" evidence="1">
    <location>
        <begin position="1"/>
        <end position="101"/>
    </location>
</feature>
<organism evidence="3 4">
    <name type="scientific">Streptomyces cacaoi</name>
    <dbReference type="NCBI Taxonomy" id="1898"/>
    <lineage>
        <taxon>Bacteria</taxon>
        <taxon>Bacillati</taxon>
        <taxon>Actinomycetota</taxon>
        <taxon>Actinomycetes</taxon>
        <taxon>Kitasatosporales</taxon>
        <taxon>Streptomycetaceae</taxon>
        <taxon>Streptomyces</taxon>
    </lineage>
</organism>
<feature type="transmembrane region" description="Helical" evidence="2">
    <location>
        <begin position="232"/>
        <end position="254"/>
    </location>
</feature>